<proteinExistence type="predicted"/>
<keyword evidence="6" id="KW-1185">Reference proteome</keyword>
<dbReference type="AlphaFoldDB" id="A0AAI8VMZ4"/>
<keyword evidence="2" id="KW-0186">Copper</keyword>
<dbReference type="PANTHER" id="PTHR11474">
    <property type="entry name" value="TYROSINASE FAMILY MEMBER"/>
    <property type="match status" value="1"/>
</dbReference>
<evidence type="ECO:0000313" key="6">
    <source>
        <dbReference type="Proteomes" id="UP001295740"/>
    </source>
</evidence>
<dbReference type="InterPro" id="IPR002227">
    <property type="entry name" value="Tyrosinase_Cu-bd"/>
</dbReference>
<reference evidence="5" key="1">
    <citation type="submission" date="2023-10" db="EMBL/GenBank/DDBJ databases">
        <authorList>
            <person name="Hackl T."/>
        </authorList>
    </citation>
    <scope>NUCLEOTIDE SEQUENCE</scope>
</reference>
<organism evidence="5 6">
    <name type="scientific">Anthostomella pinea</name>
    <dbReference type="NCBI Taxonomy" id="933095"/>
    <lineage>
        <taxon>Eukaryota</taxon>
        <taxon>Fungi</taxon>
        <taxon>Dikarya</taxon>
        <taxon>Ascomycota</taxon>
        <taxon>Pezizomycotina</taxon>
        <taxon>Sordariomycetes</taxon>
        <taxon>Xylariomycetidae</taxon>
        <taxon>Xylariales</taxon>
        <taxon>Xylariaceae</taxon>
        <taxon>Anthostomella</taxon>
    </lineage>
</organism>
<evidence type="ECO:0000256" key="1">
    <source>
        <dbReference type="ARBA" id="ARBA00022723"/>
    </source>
</evidence>
<dbReference type="Proteomes" id="UP001295740">
    <property type="component" value="Unassembled WGS sequence"/>
</dbReference>
<evidence type="ECO:0000256" key="3">
    <source>
        <dbReference type="SAM" id="SignalP"/>
    </source>
</evidence>
<feature type="chain" id="PRO_5042573288" evidence="3">
    <location>
        <begin position="23"/>
        <end position="352"/>
    </location>
</feature>
<feature type="signal peptide" evidence="3">
    <location>
        <begin position="1"/>
        <end position="22"/>
    </location>
</feature>
<dbReference type="InterPro" id="IPR008922">
    <property type="entry name" value="Di-copper_centre_dom_sf"/>
</dbReference>
<dbReference type="PANTHER" id="PTHR11474:SF126">
    <property type="entry name" value="TYROSINASE-LIKE PROTEIN TYR-1-RELATED"/>
    <property type="match status" value="1"/>
</dbReference>
<dbReference type="Pfam" id="PF00264">
    <property type="entry name" value="Tyrosinase"/>
    <property type="match status" value="1"/>
</dbReference>
<gene>
    <name evidence="5" type="ORF">KHLLAP_LOCUS8394</name>
</gene>
<evidence type="ECO:0000313" key="5">
    <source>
        <dbReference type="EMBL" id="CAJ2507926.1"/>
    </source>
</evidence>
<protein>
    <submittedName>
        <fullName evidence="5">Uu.00g091120.m01.CDS01</fullName>
    </submittedName>
</protein>
<keyword evidence="1" id="KW-0479">Metal-binding</keyword>
<dbReference type="Gene3D" id="1.10.1280.10">
    <property type="entry name" value="Di-copper center containing domain from catechol oxidase"/>
    <property type="match status" value="1"/>
</dbReference>
<feature type="domain" description="Tyrosinase copper-binding" evidence="4">
    <location>
        <begin position="265"/>
        <end position="276"/>
    </location>
</feature>
<dbReference type="SUPFAM" id="SSF48056">
    <property type="entry name" value="Di-copper centre-containing domain"/>
    <property type="match status" value="1"/>
</dbReference>
<name>A0AAI8VMZ4_9PEZI</name>
<evidence type="ECO:0000259" key="4">
    <source>
        <dbReference type="PROSITE" id="PS00498"/>
    </source>
</evidence>
<comment type="caution">
    <text evidence="5">The sequence shown here is derived from an EMBL/GenBank/DDBJ whole genome shotgun (WGS) entry which is preliminary data.</text>
</comment>
<dbReference type="InterPro" id="IPR050316">
    <property type="entry name" value="Tyrosinase/Hemocyanin"/>
</dbReference>
<dbReference type="GO" id="GO:0046872">
    <property type="term" value="F:metal ion binding"/>
    <property type="evidence" value="ECO:0007669"/>
    <property type="project" value="UniProtKB-KW"/>
</dbReference>
<keyword evidence="3" id="KW-0732">Signal</keyword>
<evidence type="ECO:0000256" key="2">
    <source>
        <dbReference type="ARBA" id="ARBA00023008"/>
    </source>
</evidence>
<accession>A0AAI8VMZ4</accession>
<sequence length="352" mass="39217">MRLAILSSLALLAIAPPSSVFAEADCSEPLVRKEWRTLSSEEKQSYLSAVQCLQKTPGKTSDSYPGVQSRYDDFQAEHIQMTDLVHFVGFFQPWHRMFVAQYESDLRSWCNYTGAQPYWDWSLDAVSPEAFLKAPVFDAVDGFGGNGPYVDSANDPSVVAHIPGKTGGGCITDGPFKDRKVSMGPGKSTKLNPHCLRRDIAPEFAASKLNSTMVDWVLSADNFLEFDIRVQGGISADAATYHGGGHRGVGGDLGEIADIYSSPGDPLFFMHHANMDRLWHKWQHLDWDTRQSDIGGPDTQFAYPFDFFGTNPSYANVTLNYKMTYHNLVPGPFVKVRDVMETQKHGLCYTYE</sequence>
<dbReference type="PROSITE" id="PS00498">
    <property type="entry name" value="TYROSINASE_2"/>
    <property type="match status" value="1"/>
</dbReference>
<dbReference type="GO" id="GO:0016491">
    <property type="term" value="F:oxidoreductase activity"/>
    <property type="evidence" value="ECO:0007669"/>
    <property type="project" value="InterPro"/>
</dbReference>
<dbReference type="PRINTS" id="PR00092">
    <property type="entry name" value="TYROSINASE"/>
</dbReference>
<dbReference type="EMBL" id="CAUWAG010000010">
    <property type="protein sequence ID" value="CAJ2507926.1"/>
    <property type="molecule type" value="Genomic_DNA"/>
</dbReference>